<feature type="binding site" evidence="9">
    <location>
        <position position="339"/>
    </location>
    <ligand>
        <name>ATP</name>
        <dbReference type="ChEBI" id="CHEBI:30616"/>
    </ligand>
</feature>
<dbReference type="InterPro" id="IPR027302">
    <property type="entry name" value="Gln_synth_N_conserv_site"/>
</dbReference>
<evidence type="ECO:0000256" key="1">
    <source>
        <dbReference type="ARBA" id="ARBA00004496"/>
    </source>
</evidence>
<dbReference type="KEGG" id="puo:RZN69_00715"/>
<dbReference type="GO" id="GO:0046872">
    <property type="term" value="F:metal ion binding"/>
    <property type="evidence" value="ECO:0007669"/>
    <property type="project" value="UniProtKB-KW"/>
</dbReference>
<feature type="binding site" evidence="8">
    <location>
        <position position="327"/>
    </location>
    <ligand>
        <name>L-glutamate</name>
        <dbReference type="ChEBI" id="CHEBI:29985"/>
    </ligand>
</feature>
<dbReference type="Proteomes" id="UP001304300">
    <property type="component" value="Chromosome"/>
</dbReference>
<dbReference type="FunFam" id="3.30.590.10:FF:000001">
    <property type="entry name" value="Glutamine synthetase"/>
    <property type="match status" value="1"/>
</dbReference>
<evidence type="ECO:0000256" key="11">
    <source>
        <dbReference type="PIRSR" id="PIRSR604809-50"/>
    </source>
</evidence>
<evidence type="ECO:0000256" key="5">
    <source>
        <dbReference type="ARBA" id="ARBA00022598"/>
    </source>
</evidence>
<evidence type="ECO:0000256" key="7">
    <source>
        <dbReference type="ARBA" id="ARBA00022840"/>
    </source>
</evidence>
<dbReference type="InterPro" id="IPR004809">
    <property type="entry name" value="Gln_synth_I"/>
</dbReference>
<proteinExistence type="inferred from homology"/>
<feature type="domain" description="GS catalytic" evidence="16">
    <location>
        <begin position="105"/>
        <end position="469"/>
    </location>
</feature>
<dbReference type="SUPFAM" id="SSF54368">
    <property type="entry name" value="Glutamine synthetase, N-terminal domain"/>
    <property type="match status" value="1"/>
</dbReference>
<dbReference type="PROSITE" id="PS00180">
    <property type="entry name" value="GLNA_1"/>
    <property type="match status" value="1"/>
</dbReference>
<feature type="binding site" evidence="9">
    <location>
        <begin position="271"/>
        <end position="273"/>
    </location>
    <ligand>
        <name>ATP</name>
        <dbReference type="ChEBI" id="CHEBI:30616"/>
    </ligand>
</feature>
<comment type="catalytic activity">
    <reaction evidence="14">
        <text>L-glutamate + NH4(+) + ATP = L-glutamine + ADP + phosphate + H(+)</text>
        <dbReference type="Rhea" id="RHEA:16169"/>
        <dbReference type="ChEBI" id="CHEBI:15378"/>
        <dbReference type="ChEBI" id="CHEBI:28938"/>
        <dbReference type="ChEBI" id="CHEBI:29985"/>
        <dbReference type="ChEBI" id="CHEBI:30616"/>
        <dbReference type="ChEBI" id="CHEBI:43474"/>
        <dbReference type="ChEBI" id="CHEBI:58359"/>
        <dbReference type="ChEBI" id="CHEBI:456216"/>
        <dbReference type="EC" id="6.3.1.2"/>
    </reaction>
</comment>
<keyword evidence="4" id="KW-0963">Cytoplasm</keyword>
<keyword evidence="10" id="KW-0460">Magnesium</keyword>
<dbReference type="SUPFAM" id="SSF55931">
    <property type="entry name" value="Glutamine synthetase/guanido kinase"/>
    <property type="match status" value="1"/>
</dbReference>
<dbReference type="EC" id="6.3.1.2" evidence="14"/>
<evidence type="ECO:0000256" key="13">
    <source>
        <dbReference type="RuleBase" id="RU000384"/>
    </source>
</evidence>
<evidence type="ECO:0000256" key="12">
    <source>
        <dbReference type="PROSITE-ProRule" id="PRU01330"/>
    </source>
</evidence>
<keyword evidence="10" id="KW-0479">Metal-binding</keyword>
<dbReference type="SMART" id="SM01230">
    <property type="entry name" value="Gln-synt_C"/>
    <property type="match status" value="1"/>
</dbReference>
<comment type="cofactor">
    <cofactor evidence="10">
        <name>Mg(2+)</name>
        <dbReference type="ChEBI" id="CHEBI:18420"/>
    </cofactor>
    <text evidence="10">Binds 2 Mg(2+) ions per subunit.</text>
</comment>
<evidence type="ECO:0000256" key="2">
    <source>
        <dbReference type="ARBA" id="ARBA00009897"/>
    </source>
</evidence>
<feature type="binding site" evidence="10">
    <location>
        <position position="132"/>
    </location>
    <ligand>
        <name>Mg(2+)</name>
        <dbReference type="ChEBI" id="CHEBI:18420"/>
        <label>1</label>
    </ligand>
</feature>
<evidence type="ECO:0000256" key="9">
    <source>
        <dbReference type="PIRSR" id="PIRSR604809-2"/>
    </source>
</evidence>
<accession>A0AAQ3LCX5</accession>
<evidence type="ECO:0000313" key="17">
    <source>
        <dbReference type="EMBL" id="WOO41590.1"/>
    </source>
</evidence>
<feature type="binding site" evidence="10">
    <location>
        <position position="220"/>
    </location>
    <ligand>
        <name>Mg(2+)</name>
        <dbReference type="ChEBI" id="CHEBI:18420"/>
        <label>1</label>
    </ligand>
</feature>
<comment type="subcellular location">
    <subcellularLocation>
        <location evidence="1">Cytoplasm</location>
    </subcellularLocation>
</comment>
<dbReference type="GO" id="GO:0004356">
    <property type="term" value="F:glutamine synthetase activity"/>
    <property type="evidence" value="ECO:0007669"/>
    <property type="project" value="UniProtKB-EC"/>
</dbReference>
<evidence type="ECO:0000256" key="3">
    <source>
        <dbReference type="ARBA" id="ARBA00021364"/>
    </source>
</evidence>
<dbReference type="GO" id="GO:0005737">
    <property type="term" value="C:cytoplasm"/>
    <property type="evidence" value="ECO:0007669"/>
    <property type="project" value="UniProtKB-SubCell"/>
</dbReference>
<keyword evidence="7 9" id="KW-0067">ATP-binding</keyword>
<dbReference type="PROSITE" id="PS00181">
    <property type="entry name" value="GLNA_ATP"/>
    <property type="match status" value="1"/>
</dbReference>
<dbReference type="InterPro" id="IPR036651">
    <property type="entry name" value="Gln_synt_N_sf"/>
</dbReference>
<comment type="similarity">
    <text evidence="2 12 13">Belongs to the glutamine synthetase family.</text>
</comment>
<feature type="binding site" evidence="8">
    <location>
        <begin position="264"/>
        <end position="265"/>
    </location>
    <ligand>
        <name>L-glutamate</name>
        <dbReference type="ChEBI" id="CHEBI:29985"/>
    </ligand>
</feature>
<gene>
    <name evidence="17" type="primary">glnA</name>
    <name evidence="17" type="ORF">RZN69_00715</name>
</gene>
<dbReference type="InterPro" id="IPR014746">
    <property type="entry name" value="Gln_synth/guanido_kin_cat_dom"/>
</dbReference>
<keyword evidence="5 14" id="KW-0436">Ligase</keyword>
<evidence type="ECO:0000259" key="15">
    <source>
        <dbReference type="PROSITE" id="PS51986"/>
    </source>
</evidence>
<dbReference type="Pfam" id="PF03951">
    <property type="entry name" value="Gln-synt_N"/>
    <property type="match status" value="1"/>
</dbReference>
<dbReference type="InterPro" id="IPR008147">
    <property type="entry name" value="Gln_synt_N"/>
</dbReference>
<dbReference type="GO" id="GO:0016020">
    <property type="term" value="C:membrane"/>
    <property type="evidence" value="ECO:0007669"/>
    <property type="project" value="TreeGrafter"/>
</dbReference>
<evidence type="ECO:0000256" key="8">
    <source>
        <dbReference type="PIRSR" id="PIRSR604809-1"/>
    </source>
</evidence>
<name>A0AAQ3LCX5_9BACT</name>
<dbReference type="Gene3D" id="3.10.20.70">
    <property type="entry name" value="Glutamine synthetase, N-terminal domain"/>
    <property type="match status" value="1"/>
</dbReference>
<feature type="binding site" evidence="10">
    <location>
        <position position="130"/>
    </location>
    <ligand>
        <name>Mg(2+)</name>
        <dbReference type="ChEBI" id="CHEBI:18420"/>
        <label>1</label>
    </ligand>
</feature>
<dbReference type="PROSITE" id="PS51987">
    <property type="entry name" value="GS_CATALYTIC"/>
    <property type="match status" value="1"/>
</dbReference>
<evidence type="ECO:0000313" key="18">
    <source>
        <dbReference type="Proteomes" id="UP001304300"/>
    </source>
</evidence>
<keyword evidence="11" id="KW-0597">Phosphoprotein</keyword>
<dbReference type="PANTHER" id="PTHR43407:SF1">
    <property type="entry name" value="LENGSIN"/>
    <property type="match status" value="1"/>
</dbReference>
<keyword evidence="18" id="KW-1185">Reference proteome</keyword>
<dbReference type="InterPro" id="IPR008146">
    <property type="entry name" value="Gln_synth_cat_dom"/>
</dbReference>
<keyword evidence="6 9" id="KW-0547">Nucleotide-binding</keyword>
<dbReference type="RefSeq" id="WP_317834074.1">
    <property type="nucleotide sequence ID" value="NZ_CP136920.1"/>
</dbReference>
<dbReference type="NCBIfam" id="TIGR00653">
    <property type="entry name" value="GlnA"/>
    <property type="match status" value="1"/>
</dbReference>
<feature type="binding site" evidence="10">
    <location>
        <position position="358"/>
    </location>
    <ligand>
        <name>Mg(2+)</name>
        <dbReference type="ChEBI" id="CHEBI:18420"/>
        <label>1</label>
    </ligand>
</feature>
<feature type="binding site" evidence="8">
    <location>
        <position position="321"/>
    </location>
    <ligand>
        <name>L-glutamate</name>
        <dbReference type="ChEBI" id="CHEBI:29985"/>
    </ligand>
</feature>
<feature type="binding site" evidence="8">
    <location>
        <position position="360"/>
    </location>
    <ligand>
        <name>L-glutamate</name>
        <dbReference type="ChEBI" id="CHEBI:29985"/>
    </ligand>
</feature>
<evidence type="ECO:0000256" key="4">
    <source>
        <dbReference type="ARBA" id="ARBA00022490"/>
    </source>
</evidence>
<dbReference type="Gene3D" id="3.30.590.10">
    <property type="entry name" value="Glutamine synthetase/guanido kinase, catalytic domain"/>
    <property type="match status" value="1"/>
</dbReference>
<dbReference type="PANTHER" id="PTHR43407">
    <property type="entry name" value="GLUTAMINE SYNTHETASE"/>
    <property type="match status" value="1"/>
</dbReference>
<evidence type="ECO:0000256" key="14">
    <source>
        <dbReference type="RuleBase" id="RU004356"/>
    </source>
</evidence>
<evidence type="ECO:0000259" key="16">
    <source>
        <dbReference type="PROSITE" id="PS51987"/>
    </source>
</evidence>
<dbReference type="InterPro" id="IPR027303">
    <property type="entry name" value="Gln_synth_gly_rich_site"/>
</dbReference>
<dbReference type="GO" id="GO:0006542">
    <property type="term" value="P:glutamine biosynthetic process"/>
    <property type="evidence" value="ECO:0007669"/>
    <property type="project" value="InterPro"/>
</dbReference>
<protein>
    <recommendedName>
        <fullName evidence="3 14">Glutamine synthetase</fullName>
        <ecNumber evidence="14">6.3.1.2</ecNumber>
    </recommendedName>
</protein>
<evidence type="ECO:0000256" key="6">
    <source>
        <dbReference type="ARBA" id="ARBA00022741"/>
    </source>
</evidence>
<reference evidence="17 18" key="1">
    <citation type="submission" date="2023-10" db="EMBL/GenBank/DDBJ databases">
        <title>Rubellicoccus peritrichatus gen. nov., sp. nov., isolated from an algae of coral reef tank.</title>
        <authorList>
            <person name="Luo J."/>
        </authorList>
    </citation>
    <scope>NUCLEOTIDE SEQUENCE [LARGE SCALE GENOMIC DNA]</scope>
    <source>
        <strain evidence="17 18">CR14</strain>
    </source>
</reference>
<feature type="binding site" evidence="8">
    <location>
        <position position="339"/>
    </location>
    <ligand>
        <name>L-glutamate</name>
        <dbReference type="ChEBI" id="CHEBI:29985"/>
    </ligand>
</feature>
<organism evidence="17 18">
    <name type="scientific">Rubellicoccus peritrichatus</name>
    <dbReference type="NCBI Taxonomy" id="3080537"/>
    <lineage>
        <taxon>Bacteria</taxon>
        <taxon>Pseudomonadati</taxon>
        <taxon>Verrucomicrobiota</taxon>
        <taxon>Opitutia</taxon>
        <taxon>Puniceicoccales</taxon>
        <taxon>Cerasicoccaceae</taxon>
        <taxon>Rubellicoccus</taxon>
    </lineage>
</organism>
<feature type="binding site" evidence="10">
    <location>
        <position position="212"/>
    </location>
    <ligand>
        <name>Mg(2+)</name>
        <dbReference type="ChEBI" id="CHEBI:18420"/>
        <label>1</label>
    </ligand>
</feature>
<feature type="binding site" evidence="10">
    <location>
        <position position="269"/>
    </location>
    <ligand>
        <name>Mg(2+)</name>
        <dbReference type="ChEBI" id="CHEBI:18420"/>
        <label>1</label>
    </ligand>
</feature>
<dbReference type="PROSITE" id="PS51986">
    <property type="entry name" value="GS_BETA_GRASP"/>
    <property type="match status" value="1"/>
</dbReference>
<dbReference type="GO" id="GO:0005524">
    <property type="term" value="F:ATP binding"/>
    <property type="evidence" value="ECO:0007669"/>
    <property type="project" value="UniProtKB-KW"/>
</dbReference>
<dbReference type="Pfam" id="PF00120">
    <property type="entry name" value="Gln-synt_C"/>
    <property type="match status" value="1"/>
</dbReference>
<sequence length="469" mass="52664">MSPKEVIALAKAKDVKIVDLKFSDIHGSWQHFSIPVAELSEGLFENGLGFDGSSIRGWKAVEASDMLVMPDSSTAWVDPFVEATTLSLVCDIEDPITREPYDRSPRGVAKKAEEYLRSTGIADTAYFGPEAEFFVFDDVRYNVTSNESFYAVDSAEGEWNTGKEEFPNLGHKIRHKEGYLPAPPADRLMDLRNEMVLTMMELGLKIEAQHHEVSTGGQCEIDLRYDTMLRMGDMMMTYKYVVKNVAHRFGKSATFMPKPIYGDNGSGMHTHQSLWKDGKPLMAGDGYANLSQEGLWYIGGLLKHAPALCAICNPTNNSYKRLVPGYEAPVILSYSARNRSAICRIPTYSSAPGAIRVEFRCPDPSANPYLAFSALMMAGLDGIENEIDPGEPMHRNLYDLPPEESSELPCLPDSLRLSLEALRNDHEFLLKGDVFTTDFINNYLEMKMGEYDAIRLRPHPYEYSMYYDI</sequence>
<evidence type="ECO:0000256" key="10">
    <source>
        <dbReference type="PIRSR" id="PIRSR604809-3"/>
    </source>
</evidence>
<dbReference type="EMBL" id="CP136920">
    <property type="protein sequence ID" value="WOO41590.1"/>
    <property type="molecule type" value="Genomic_DNA"/>
</dbReference>
<feature type="modified residue" description="O-AMP-tyrosine" evidence="11">
    <location>
        <position position="398"/>
    </location>
</feature>
<feature type="domain" description="GS beta-grasp" evidence="15">
    <location>
        <begin position="13"/>
        <end position="97"/>
    </location>
</feature>
<dbReference type="GO" id="GO:0019740">
    <property type="term" value="P:nitrogen utilization"/>
    <property type="evidence" value="ECO:0007669"/>
    <property type="project" value="TreeGrafter"/>
</dbReference>
<dbReference type="AlphaFoldDB" id="A0AAQ3LCX5"/>
<feature type="binding site" evidence="9">
    <location>
        <position position="207"/>
    </location>
    <ligand>
        <name>ATP</name>
        <dbReference type="ChEBI" id="CHEBI:30616"/>
    </ligand>
</feature>